<organism evidence="3 4">
    <name type="scientific">Candidatus Coprosoma intestinipullorum</name>
    <dbReference type="NCBI Taxonomy" id="2840752"/>
    <lineage>
        <taxon>Bacteria</taxon>
        <taxon>Bacillati</taxon>
        <taxon>Bacillota</taxon>
        <taxon>Bacillota incertae sedis</taxon>
        <taxon>Candidatus Coprosoma</taxon>
    </lineage>
</organism>
<name>A0A9D0ZRW9_9FIRM</name>
<dbReference type="Gene3D" id="3.40.50.300">
    <property type="entry name" value="P-loop containing nucleotide triphosphate hydrolases"/>
    <property type="match status" value="1"/>
</dbReference>
<comment type="caution">
    <text evidence="3">The sequence shown here is derived from an EMBL/GenBank/DDBJ whole genome shotgun (WGS) entry which is preliminary data.</text>
</comment>
<evidence type="ECO:0000259" key="2">
    <source>
        <dbReference type="Pfam" id="PF17288"/>
    </source>
</evidence>
<evidence type="ECO:0000259" key="1">
    <source>
        <dbReference type="Pfam" id="PF04466"/>
    </source>
</evidence>
<dbReference type="InterPro" id="IPR035413">
    <property type="entry name" value="Terminase_L_C"/>
</dbReference>
<sequence length="423" mass="49238">MNPYNIIAKPFYDLLDDVLDERHTHYWLKGGRGSTKSSFIGIAIPLKIMLDFQNGIFSNAVVLRKVGDTLADSVYAQIIWGIEQLKVSEYWDVKVSPLQLKYKPSGQVIKFRSSNNKDDYRKLKSTKFQKGFCKYVWFEELDEFFGMEEVRNILQSLLRGGSGYQVFYSYNPPKLLSSWVNTEVLNEREDRIVHSSTYLDVPVEWLGEQFIIEAEHLKKTNELAYRNEYLGEPTGTGGAVFTNVHIREITDKEIKQFDNILDGNDFGYAVDPDCYLQMQYDKTRKRLFIFNEIYKVGMSNKKLADEIKRIKIGHSYITCDSAEPKSIDELRAYGLLVKGAKKGADSIDYGIRFLQNLEEIVIDNKRCPNTAREFSTYEYDKDKYGNFVSKYPDKNNHSIDAARYAIEDYTIQRKWEFSNRRVL</sequence>
<dbReference type="Pfam" id="PF17288">
    <property type="entry name" value="Terminase_3C"/>
    <property type="match status" value="1"/>
</dbReference>
<proteinExistence type="predicted"/>
<dbReference type="Pfam" id="PF04466">
    <property type="entry name" value="Terminase_3"/>
    <property type="match status" value="1"/>
</dbReference>
<feature type="domain" description="Phage terminase large subunit N-terminal" evidence="1">
    <location>
        <begin position="23"/>
        <end position="232"/>
    </location>
</feature>
<dbReference type="PANTHER" id="PTHR39184:SF1">
    <property type="entry name" value="PBSX PHAGE TERMINASE LARGE SUBUNIT"/>
    <property type="match status" value="1"/>
</dbReference>
<dbReference type="InterPro" id="IPR035412">
    <property type="entry name" value="Terminase_L_N"/>
</dbReference>
<feature type="domain" description="Phage terminase large subunit C-terminal" evidence="2">
    <location>
        <begin position="265"/>
        <end position="408"/>
    </location>
</feature>
<dbReference type="InterPro" id="IPR052380">
    <property type="entry name" value="Viral_DNA_packaging_terminase"/>
</dbReference>
<dbReference type="PANTHER" id="PTHR39184">
    <property type="match status" value="1"/>
</dbReference>
<dbReference type="EMBL" id="DVFV01000096">
    <property type="protein sequence ID" value="HIQ91012.1"/>
    <property type="molecule type" value="Genomic_DNA"/>
</dbReference>
<gene>
    <name evidence="3" type="ORF">IAB27_05260</name>
</gene>
<dbReference type="Proteomes" id="UP000886786">
    <property type="component" value="Unassembled WGS sequence"/>
</dbReference>
<accession>A0A9D0ZRW9</accession>
<dbReference type="AlphaFoldDB" id="A0A9D0ZRW9"/>
<reference evidence="3" key="1">
    <citation type="submission" date="2020-10" db="EMBL/GenBank/DDBJ databases">
        <authorList>
            <person name="Gilroy R."/>
        </authorList>
    </citation>
    <scope>NUCLEOTIDE SEQUENCE</scope>
    <source>
        <strain evidence="3">CHK147-3167</strain>
    </source>
</reference>
<reference evidence="3" key="2">
    <citation type="journal article" date="2021" name="PeerJ">
        <title>Extensive microbial diversity within the chicken gut microbiome revealed by metagenomics and culture.</title>
        <authorList>
            <person name="Gilroy R."/>
            <person name="Ravi A."/>
            <person name="Getino M."/>
            <person name="Pursley I."/>
            <person name="Horton D.L."/>
            <person name="Alikhan N.F."/>
            <person name="Baker D."/>
            <person name="Gharbi K."/>
            <person name="Hall N."/>
            <person name="Watson M."/>
            <person name="Adriaenssens E.M."/>
            <person name="Foster-Nyarko E."/>
            <person name="Jarju S."/>
            <person name="Secka A."/>
            <person name="Antonio M."/>
            <person name="Oren A."/>
            <person name="Chaudhuri R.R."/>
            <person name="La Ragione R."/>
            <person name="Hildebrand F."/>
            <person name="Pallen M.J."/>
        </authorList>
    </citation>
    <scope>NUCLEOTIDE SEQUENCE</scope>
    <source>
        <strain evidence="3">CHK147-3167</strain>
    </source>
</reference>
<protein>
    <submittedName>
        <fullName evidence="3">PBSX family phage terminase large subunit</fullName>
    </submittedName>
</protein>
<dbReference type="InterPro" id="IPR027417">
    <property type="entry name" value="P-loop_NTPase"/>
</dbReference>
<evidence type="ECO:0000313" key="3">
    <source>
        <dbReference type="EMBL" id="HIQ91012.1"/>
    </source>
</evidence>
<dbReference type="Gene3D" id="3.30.420.280">
    <property type="match status" value="1"/>
</dbReference>
<evidence type="ECO:0000313" key="4">
    <source>
        <dbReference type="Proteomes" id="UP000886786"/>
    </source>
</evidence>